<keyword evidence="1" id="KW-1133">Transmembrane helix</keyword>
<sequence>MSLSYTYIVGAIAGTYSFFRLLLFWTQDRREPEALVTWFPFICPVIGMSRHKTNFYVMLRDRYNLPIYTLRMPGSRLYIVNSSRLITEVQRHHKALAFMPLVAKASVTVSRFSKVAADIINTNTNGEEGNWGCVMTFHDAIQPTLAPGKQLDAMNRVMLA</sequence>
<comment type="caution">
    <text evidence="2">The sequence shown here is derived from an EMBL/GenBank/DDBJ whole genome shotgun (WGS) entry which is preliminary data.</text>
</comment>
<evidence type="ECO:0000313" key="2">
    <source>
        <dbReference type="EMBL" id="KAF2444587.1"/>
    </source>
</evidence>
<dbReference type="GO" id="GO:0016705">
    <property type="term" value="F:oxidoreductase activity, acting on paired donors, with incorporation or reduction of molecular oxygen"/>
    <property type="evidence" value="ECO:0007669"/>
    <property type="project" value="InterPro"/>
</dbReference>
<protein>
    <recommendedName>
        <fullName evidence="4">Cytochrome P450</fullName>
    </recommendedName>
</protein>
<keyword evidence="1" id="KW-0812">Transmembrane</keyword>
<dbReference type="Proteomes" id="UP000799764">
    <property type="component" value="Unassembled WGS sequence"/>
</dbReference>
<keyword evidence="3" id="KW-1185">Reference proteome</keyword>
<dbReference type="GO" id="GO:0005506">
    <property type="term" value="F:iron ion binding"/>
    <property type="evidence" value="ECO:0007669"/>
    <property type="project" value="InterPro"/>
</dbReference>
<dbReference type="EMBL" id="MU001500">
    <property type="protein sequence ID" value="KAF2444587.1"/>
    <property type="molecule type" value="Genomic_DNA"/>
</dbReference>
<dbReference type="GO" id="GO:0020037">
    <property type="term" value="F:heme binding"/>
    <property type="evidence" value="ECO:0007669"/>
    <property type="project" value="InterPro"/>
</dbReference>
<dbReference type="AlphaFoldDB" id="A0A9P4PIF7"/>
<dbReference type="Gene3D" id="1.10.630.10">
    <property type="entry name" value="Cytochrome P450"/>
    <property type="match status" value="1"/>
</dbReference>
<gene>
    <name evidence="2" type="ORF">P171DRAFT_520723</name>
</gene>
<feature type="transmembrane region" description="Helical" evidence="1">
    <location>
        <begin position="6"/>
        <end position="25"/>
    </location>
</feature>
<dbReference type="PANTHER" id="PTHR47582:SF1">
    <property type="entry name" value="P450, PUTATIVE (EUROFUNG)-RELATED"/>
    <property type="match status" value="1"/>
</dbReference>
<dbReference type="InterPro" id="IPR036396">
    <property type="entry name" value="Cyt_P450_sf"/>
</dbReference>
<accession>A0A9P4PIF7</accession>
<dbReference type="PANTHER" id="PTHR47582">
    <property type="entry name" value="P450, PUTATIVE (EUROFUNG)-RELATED"/>
    <property type="match status" value="1"/>
</dbReference>
<keyword evidence="1" id="KW-0472">Membrane</keyword>
<dbReference type="OrthoDB" id="1470350at2759"/>
<evidence type="ECO:0000313" key="3">
    <source>
        <dbReference type="Proteomes" id="UP000799764"/>
    </source>
</evidence>
<organism evidence="2 3">
    <name type="scientific">Karstenula rhodostoma CBS 690.94</name>
    <dbReference type="NCBI Taxonomy" id="1392251"/>
    <lineage>
        <taxon>Eukaryota</taxon>
        <taxon>Fungi</taxon>
        <taxon>Dikarya</taxon>
        <taxon>Ascomycota</taxon>
        <taxon>Pezizomycotina</taxon>
        <taxon>Dothideomycetes</taxon>
        <taxon>Pleosporomycetidae</taxon>
        <taxon>Pleosporales</taxon>
        <taxon>Massarineae</taxon>
        <taxon>Didymosphaeriaceae</taxon>
        <taxon>Karstenula</taxon>
    </lineage>
</organism>
<evidence type="ECO:0008006" key="4">
    <source>
        <dbReference type="Google" id="ProtNLM"/>
    </source>
</evidence>
<dbReference type="InterPro" id="IPR053007">
    <property type="entry name" value="CYP450_monoxygenase_sec-met"/>
</dbReference>
<dbReference type="GO" id="GO:0004497">
    <property type="term" value="F:monooxygenase activity"/>
    <property type="evidence" value="ECO:0007669"/>
    <property type="project" value="InterPro"/>
</dbReference>
<reference evidence="2" key="1">
    <citation type="journal article" date="2020" name="Stud. Mycol.">
        <title>101 Dothideomycetes genomes: a test case for predicting lifestyles and emergence of pathogens.</title>
        <authorList>
            <person name="Haridas S."/>
            <person name="Albert R."/>
            <person name="Binder M."/>
            <person name="Bloem J."/>
            <person name="Labutti K."/>
            <person name="Salamov A."/>
            <person name="Andreopoulos B."/>
            <person name="Baker S."/>
            <person name="Barry K."/>
            <person name="Bills G."/>
            <person name="Bluhm B."/>
            <person name="Cannon C."/>
            <person name="Castanera R."/>
            <person name="Culley D."/>
            <person name="Daum C."/>
            <person name="Ezra D."/>
            <person name="Gonzalez J."/>
            <person name="Henrissat B."/>
            <person name="Kuo A."/>
            <person name="Liang C."/>
            <person name="Lipzen A."/>
            <person name="Lutzoni F."/>
            <person name="Magnuson J."/>
            <person name="Mondo S."/>
            <person name="Nolan M."/>
            <person name="Ohm R."/>
            <person name="Pangilinan J."/>
            <person name="Park H.-J."/>
            <person name="Ramirez L."/>
            <person name="Alfaro M."/>
            <person name="Sun H."/>
            <person name="Tritt A."/>
            <person name="Yoshinaga Y."/>
            <person name="Zwiers L.-H."/>
            <person name="Turgeon B."/>
            <person name="Goodwin S."/>
            <person name="Spatafora J."/>
            <person name="Crous P."/>
            <person name="Grigoriev I."/>
        </authorList>
    </citation>
    <scope>NUCLEOTIDE SEQUENCE</scope>
    <source>
        <strain evidence="2">CBS 690.94</strain>
    </source>
</reference>
<name>A0A9P4PIF7_9PLEO</name>
<evidence type="ECO:0000256" key="1">
    <source>
        <dbReference type="SAM" id="Phobius"/>
    </source>
</evidence>
<proteinExistence type="predicted"/>